<protein>
    <recommendedName>
        <fullName evidence="4">Myb-like domain-containing protein</fullName>
    </recommendedName>
</protein>
<proteinExistence type="predicted"/>
<gene>
    <name evidence="2" type="ORF">RCL2_000135100</name>
</gene>
<dbReference type="EMBL" id="BLAL01000011">
    <property type="protein sequence ID" value="GES73840.1"/>
    <property type="molecule type" value="Genomic_DNA"/>
</dbReference>
<dbReference type="Proteomes" id="UP000615446">
    <property type="component" value="Unassembled WGS sequence"/>
</dbReference>
<feature type="compositionally biased region" description="Polar residues" evidence="1">
    <location>
        <begin position="87"/>
        <end position="98"/>
    </location>
</feature>
<reference evidence="2" key="1">
    <citation type="submission" date="2019-10" db="EMBL/GenBank/DDBJ databases">
        <title>Conservation and host-specific expression of non-tandemly repeated heterogenous ribosome RNA gene in arbuscular mycorrhizal fungi.</title>
        <authorList>
            <person name="Maeda T."/>
            <person name="Kobayashi Y."/>
            <person name="Nakagawa T."/>
            <person name="Ezawa T."/>
            <person name="Yamaguchi K."/>
            <person name="Bino T."/>
            <person name="Nishimoto Y."/>
            <person name="Shigenobu S."/>
            <person name="Kawaguchi M."/>
        </authorList>
    </citation>
    <scope>NUCLEOTIDE SEQUENCE</scope>
    <source>
        <strain evidence="2">HR1</strain>
    </source>
</reference>
<evidence type="ECO:0008006" key="4">
    <source>
        <dbReference type="Google" id="ProtNLM"/>
    </source>
</evidence>
<evidence type="ECO:0000256" key="1">
    <source>
        <dbReference type="SAM" id="MobiDB-lite"/>
    </source>
</evidence>
<organism evidence="2 3">
    <name type="scientific">Rhizophagus clarus</name>
    <dbReference type="NCBI Taxonomy" id="94130"/>
    <lineage>
        <taxon>Eukaryota</taxon>
        <taxon>Fungi</taxon>
        <taxon>Fungi incertae sedis</taxon>
        <taxon>Mucoromycota</taxon>
        <taxon>Glomeromycotina</taxon>
        <taxon>Glomeromycetes</taxon>
        <taxon>Glomerales</taxon>
        <taxon>Glomeraceae</taxon>
        <taxon>Rhizophagus</taxon>
    </lineage>
</organism>
<dbReference type="Gene3D" id="1.10.10.60">
    <property type="entry name" value="Homeodomain-like"/>
    <property type="match status" value="1"/>
</dbReference>
<name>A0A8H3KTI1_9GLOM</name>
<accession>A0A8H3KTI1</accession>
<feature type="region of interest" description="Disordered" evidence="1">
    <location>
        <begin position="77"/>
        <end position="101"/>
    </location>
</feature>
<sequence length="251" mass="28869">MQNLNNQICNLSTLDPLKNSCIDDNKGLTNFSNRFVLDAIDETMKIIISSSIASNKALNAHLALEYFHHNQDIHSLHHPVPNDCRHNQGNSPPQSQSPKVGLIRTLSNKSNLTKKTISSDTSPCFKWSETALERLLLYLKENIEVVRSLDKRNNDGTKQKIWNGASEELRKESHEYTSRRCSIKWKNIKQNYIKWLKESGSGEKKPDIEEIIANELLKLSLYVEITGCNKRTIADKEDNLKRRNPKKRRTM</sequence>
<comment type="caution">
    <text evidence="2">The sequence shown here is derived from an EMBL/GenBank/DDBJ whole genome shotgun (WGS) entry which is preliminary data.</text>
</comment>
<dbReference type="AlphaFoldDB" id="A0A8H3KTI1"/>
<evidence type="ECO:0000313" key="2">
    <source>
        <dbReference type="EMBL" id="GES73840.1"/>
    </source>
</evidence>
<dbReference type="OrthoDB" id="2335112at2759"/>
<evidence type="ECO:0000313" key="3">
    <source>
        <dbReference type="Proteomes" id="UP000615446"/>
    </source>
</evidence>